<dbReference type="AlphaFoldDB" id="A0ABD6ESZ1"/>
<evidence type="ECO:0000313" key="7">
    <source>
        <dbReference type="Proteomes" id="UP001608902"/>
    </source>
</evidence>
<keyword evidence="3" id="KW-0687">Ribonucleoprotein</keyword>
<dbReference type="PANTHER" id="PTHR46595">
    <property type="entry name" value="60S RIBOSOMAL PROTEIN L34"/>
    <property type="match status" value="1"/>
</dbReference>
<dbReference type="InterPro" id="IPR008195">
    <property type="entry name" value="Ribosomal_eL34"/>
</dbReference>
<evidence type="ECO:0000313" key="6">
    <source>
        <dbReference type="EMBL" id="MFH4982938.1"/>
    </source>
</evidence>
<name>A0ABD6ESZ1_9BILA</name>
<evidence type="ECO:0000256" key="1">
    <source>
        <dbReference type="ARBA" id="ARBA00009875"/>
    </source>
</evidence>
<evidence type="ECO:0000256" key="3">
    <source>
        <dbReference type="ARBA" id="ARBA00023274"/>
    </source>
</evidence>
<dbReference type="PRINTS" id="PR01250">
    <property type="entry name" value="RIBOSOMALL34"/>
</dbReference>
<protein>
    <recommendedName>
        <fullName evidence="4">Large ribosomal subunit protein eL34</fullName>
    </recommendedName>
    <alternativeName>
        <fullName evidence="5">60S ribosomal protein L34</fullName>
    </alternativeName>
</protein>
<dbReference type="Pfam" id="PF01199">
    <property type="entry name" value="Ribosomal_L34e"/>
    <property type="match status" value="1"/>
</dbReference>
<dbReference type="Gene3D" id="6.20.370.70">
    <property type="match status" value="1"/>
</dbReference>
<dbReference type="InterPro" id="IPR038562">
    <property type="entry name" value="Ribosomal_eL34_C_sf"/>
</dbReference>
<evidence type="ECO:0000256" key="5">
    <source>
        <dbReference type="ARBA" id="ARBA00035333"/>
    </source>
</evidence>
<dbReference type="Gene3D" id="6.20.340.10">
    <property type="match status" value="1"/>
</dbReference>
<comment type="similarity">
    <text evidence="1">Belongs to the eukaryotic ribosomal protein eL34 family.</text>
</comment>
<reference evidence="6 7" key="1">
    <citation type="submission" date="2024-08" db="EMBL/GenBank/DDBJ databases">
        <title>Gnathostoma spinigerum genome.</title>
        <authorList>
            <person name="Gonzalez-Bertolin B."/>
            <person name="Monzon S."/>
            <person name="Zaballos A."/>
            <person name="Jimenez P."/>
            <person name="Dekumyoy P."/>
            <person name="Varona S."/>
            <person name="Cuesta I."/>
            <person name="Sumanam S."/>
            <person name="Adisakwattana P."/>
            <person name="Gasser R.B."/>
            <person name="Hernandez-Gonzalez A."/>
            <person name="Young N.D."/>
            <person name="Perteguer M.J."/>
        </authorList>
    </citation>
    <scope>NUCLEOTIDE SEQUENCE [LARGE SCALE GENOMIC DNA]</scope>
    <source>
        <strain evidence="6">AL3</strain>
        <tissue evidence="6">Liver</tissue>
    </source>
</reference>
<dbReference type="PROSITE" id="PS01145">
    <property type="entry name" value="RIBOSOMAL_L34E"/>
    <property type="match status" value="1"/>
</dbReference>
<sequence>MPQRLQYRRRLSYHTTSNKTKVSKTPGGRLVFLYRKKSGTVPRCGDTGVRLKGITPARPRELARIPRRKRTVSRAYGGCLSAGAVRERIIRAFLIEEEKIATRVLRAKKNAEKK</sequence>
<dbReference type="InterPro" id="IPR018065">
    <property type="entry name" value="Ribosomal_eL34_CS"/>
</dbReference>
<keyword evidence="2" id="KW-0689">Ribosomal protein</keyword>
<comment type="caution">
    <text evidence="6">The sequence shown here is derived from an EMBL/GenBank/DDBJ whole genome shotgun (WGS) entry which is preliminary data.</text>
</comment>
<dbReference type="GO" id="GO:0005840">
    <property type="term" value="C:ribosome"/>
    <property type="evidence" value="ECO:0007669"/>
    <property type="project" value="UniProtKB-KW"/>
</dbReference>
<organism evidence="6 7">
    <name type="scientific">Gnathostoma spinigerum</name>
    <dbReference type="NCBI Taxonomy" id="75299"/>
    <lineage>
        <taxon>Eukaryota</taxon>
        <taxon>Metazoa</taxon>
        <taxon>Ecdysozoa</taxon>
        <taxon>Nematoda</taxon>
        <taxon>Chromadorea</taxon>
        <taxon>Rhabditida</taxon>
        <taxon>Spirurina</taxon>
        <taxon>Gnathostomatomorpha</taxon>
        <taxon>Gnathostomatoidea</taxon>
        <taxon>Gnathostomatidae</taxon>
        <taxon>Gnathostoma</taxon>
    </lineage>
</organism>
<dbReference type="EMBL" id="JBGFUD010010532">
    <property type="protein sequence ID" value="MFH4982938.1"/>
    <property type="molecule type" value="Genomic_DNA"/>
</dbReference>
<evidence type="ECO:0000256" key="4">
    <source>
        <dbReference type="ARBA" id="ARBA00035227"/>
    </source>
</evidence>
<evidence type="ECO:0000256" key="2">
    <source>
        <dbReference type="ARBA" id="ARBA00022980"/>
    </source>
</evidence>
<dbReference type="GO" id="GO:1990904">
    <property type="term" value="C:ribonucleoprotein complex"/>
    <property type="evidence" value="ECO:0007669"/>
    <property type="project" value="UniProtKB-KW"/>
</dbReference>
<accession>A0ABD6ESZ1</accession>
<dbReference type="Proteomes" id="UP001608902">
    <property type="component" value="Unassembled WGS sequence"/>
</dbReference>
<gene>
    <name evidence="6" type="ORF">AB6A40_009647</name>
</gene>
<keyword evidence="7" id="KW-1185">Reference proteome</keyword>
<proteinExistence type="inferred from homology"/>